<dbReference type="HOGENOM" id="CLU_248975_0_0_7"/>
<dbReference type="EMBL" id="CP002271">
    <property type="protein sequence ID" value="ADO76052.1"/>
    <property type="molecule type" value="Genomic_DNA"/>
</dbReference>
<feature type="signal peptide" evidence="2">
    <location>
        <begin position="1"/>
        <end position="19"/>
    </location>
</feature>
<evidence type="ECO:0000256" key="2">
    <source>
        <dbReference type="SAM" id="SignalP"/>
    </source>
</evidence>
<evidence type="ECO:0000313" key="4">
    <source>
        <dbReference type="EMBL" id="EAU67830.1"/>
    </source>
</evidence>
<feature type="region of interest" description="Disordered" evidence="1">
    <location>
        <begin position="1405"/>
        <end position="1427"/>
    </location>
</feature>
<dbReference type="eggNOG" id="COG3419">
    <property type="taxonomic scope" value="Bacteria"/>
</dbReference>
<proteinExistence type="predicted"/>
<evidence type="ECO:0000313" key="6">
    <source>
        <dbReference type="Proteomes" id="UP000032702"/>
    </source>
</evidence>
<reference evidence="4 6" key="1">
    <citation type="submission" date="2006-04" db="EMBL/GenBank/DDBJ databases">
        <authorList>
            <person name="Nierman W.C."/>
        </authorList>
    </citation>
    <scope>NUCLEOTIDE SEQUENCE [LARGE SCALE GENOMIC DNA]</scope>
    <source>
        <strain evidence="4 6">DW4/3-1</strain>
    </source>
</reference>
<sequence length="1427" mass="153526">MKRFCLGLMLVGAAGAASAQLGTSSNSPACCQLTTSLIQDVLNSEPPSDERFLSPSVFGSLPPNIHFIFDTSGAMEELPQISNSNYTAFYSATVNGCENPWLQAFSDSHGWDPTFQYPVPDPGTGIGSDTGFNNLFQDNRYYAMGFWGNQSNPTPTWNTREASCQQQVPNWNNASGNAQYLKCLSCLSTKGYFKVYNTTSSQRTNQNFILWGRFLNFNPPKYVTAKAALKQVIKELSGVRVGFSIFNSTASSNAQKMKPTCQEVFFNPQAFSSHRIDYIAKINSLVFNTSPPLARSLLNAGYYFTSHQGIYRDTTDGGFGFGNANPLTGYAYPADFKNEALTSDNRTVCWGSQASAIVLIAGSAPTKDSLGATVVSRIRERNGGAVNCPPSQPCNDTSGDNSNDANYMLDDVAKLLYENDLHRSTPPIVGDLDTSGQQSVTVYTMNLGAADNLLKNTAEVGGGLHFLTNGVPSLKQALQEAIAREKGKPTGVRVRGTALAAPAVDRLLVNGQGSAVVPRLKEFQGISARAGSLYRFQLTSERSVGCDPASPWLGDLNGDGDCDDTHLLDVDGDLVVESQAGGFVKSSTHAPARPFWEAGQVLKGASAPSTQWMNRRIFTIVDGNTDGKIDHRDMPVEFTEANAGLLMDSLGISQNPAECESLRVQLNLASLTPLDCAKLVIRWYRGADVLHPDPALRGQDRPFLLHDIFHSTPISVEPPLPKSLCGPSPQCTPVLFTGATPLQDAYSVPGNANADAYEKYQYEAGARDKIILVGSNGGMLHAFHNGRRVSTDPATGLGQYDVGTGQELWTFVPPDLLPKMRPNLGKHGYFVDGTPMVREVWIDGVGADSQKDGMKQWTEFRTVAVVGTGRGGVHHFALDLTDLLAVNLPGSPRVPSSQGSFLWMWPQPCDALALQVGQSVSHFSPQTPPIGPVALTPEADDALRILGGTWRPNALVPWFIDGTPARERWVVALNGGYDTYQLRGRGLALVDLATGHSVWSFFLGDGQGRSDALRYPVTAGIALADVGSSYGTAIEADQLFDTATVGDYGGQLWTLRFWRPGEWDASTQRVSNWHAARSFRVANLANRTGNPEALRGPFASMASNVAQPETGFLRTFLGTGDRQNLSEEASFCRPGNPRACAEQGCGVENTLTVYRGNVTAATSVANHHAFAYWLGGQATGSSGPACASARVRLSSDHSATSECASDLYETLDYKCDGTLSSWNCRVQTDTRLPFRHAQSQKLYPERFYGLWSYGGHPSRTFNTSAEAAAFDSQQMTDWDLLDVGQFDASGGVSPGEVEAPSLGAGWYLQYASNFQRTSTGAAALEGCVLWNSLEARELPSEDAKYVSRLYQADAVTGKASCAAGFSTGTSGTRARFLGFETPVSLPEPAPQHVWAGGQVHTSVLLSTPNRTGGGSGQPPLVSFPVSP</sequence>
<dbReference type="EMBL" id="AAMD01000026">
    <property type="protein sequence ID" value="EAU67830.1"/>
    <property type="molecule type" value="Genomic_DNA"/>
</dbReference>
<dbReference type="STRING" id="378806.STAUR_8298"/>
<organism evidence="4 6">
    <name type="scientific">Stigmatella aurantiaca (strain DW4/3-1)</name>
    <dbReference type="NCBI Taxonomy" id="378806"/>
    <lineage>
        <taxon>Bacteria</taxon>
        <taxon>Pseudomonadati</taxon>
        <taxon>Myxococcota</taxon>
        <taxon>Myxococcia</taxon>
        <taxon>Myxococcales</taxon>
        <taxon>Cystobacterineae</taxon>
        <taxon>Archangiaceae</taxon>
        <taxon>Stigmatella</taxon>
    </lineage>
</organism>
<reference evidence="3 5" key="2">
    <citation type="journal article" date="2011" name="Mol. Biol. Evol.">
        <title>Comparative genomic analysis of fruiting body formation in Myxococcales.</title>
        <authorList>
            <person name="Huntley S."/>
            <person name="Hamann N."/>
            <person name="Wegener-Feldbrugge S."/>
            <person name="Treuner-Lange A."/>
            <person name="Kube M."/>
            <person name="Reinhardt R."/>
            <person name="Klages S."/>
            <person name="Muller R."/>
            <person name="Ronning C.M."/>
            <person name="Nierman W.C."/>
            <person name="Sogaard-Andersen L."/>
        </authorList>
    </citation>
    <scope>NUCLEOTIDE SEQUENCE [LARGE SCALE GENOMIC DNA]</scope>
    <source>
        <strain evidence="3 5">DW4/3-1</strain>
    </source>
</reference>
<protein>
    <submittedName>
        <fullName evidence="3">Conserved uncharacterized protein</fullName>
    </submittedName>
</protein>
<evidence type="ECO:0000313" key="3">
    <source>
        <dbReference type="EMBL" id="ADO76052.1"/>
    </source>
</evidence>
<dbReference type="KEGG" id="sur:STAUR_8298"/>
<dbReference type="Proteomes" id="UP000032702">
    <property type="component" value="Unassembled WGS sequence"/>
</dbReference>
<dbReference type="Proteomes" id="UP000001351">
    <property type="component" value="Chromosome"/>
</dbReference>
<accession>Q097A4</accession>
<evidence type="ECO:0000313" key="5">
    <source>
        <dbReference type="Proteomes" id="UP000001351"/>
    </source>
</evidence>
<gene>
    <name evidence="3" type="ordered locus">STAUR_8298</name>
    <name evidence="4" type="ORF">STIAU_3106</name>
</gene>
<dbReference type="PATRIC" id="fig|378806.16.peg.7126"/>
<evidence type="ECO:0000256" key="1">
    <source>
        <dbReference type="SAM" id="MobiDB-lite"/>
    </source>
</evidence>
<feature type="chain" id="PRO_5010840322" evidence="2">
    <location>
        <begin position="20"/>
        <end position="1427"/>
    </location>
</feature>
<name>Q097A4_STIAD</name>
<dbReference type="RefSeq" id="WP_002612622.1">
    <property type="nucleotide sequence ID" value="NC_014623.1"/>
</dbReference>
<keyword evidence="5" id="KW-1185">Reference proteome</keyword>
<dbReference type="OrthoDB" id="7156875at2"/>
<keyword evidence="2" id="KW-0732">Signal</keyword>